<proteinExistence type="predicted"/>
<gene>
    <name evidence="1" type="ORF">SAMN02745206_03359</name>
</gene>
<protein>
    <submittedName>
        <fullName evidence="1">Sarcosine oxidase subunit delta</fullName>
    </submittedName>
</protein>
<dbReference type="GO" id="GO:0008115">
    <property type="term" value="F:sarcosine oxidase activity"/>
    <property type="evidence" value="ECO:0007669"/>
    <property type="project" value="InterPro"/>
</dbReference>
<evidence type="ECO:0000313" key="1">
    <source>
        <dbReference type="EMBL" id="SHG15250.1"/>
    </source>
</evidence>
<dbReference type="EMBL" id="FQVB01000045">
    <property type="protein sequence ID" value="SHG15250.1"/>
    <property type="molecule type" value="Genomic_DNA"/>
</dbReference>
<organism evidence="1 2">
    <name type="scientific">Desulfacinum infernum DSM 9756</name>
    <dbReference type="NCBI Taxonomy" id="1121391"/>
    <lineage>
        <taxon>Bacteria</taxon>
        <taxon>Pseudomonadati</taxon>
        <taxon>Thermodesulfobacteriota</taxon>
        <taxon>Syntrophobacteria</taxon>
        <taxon>Syntrophobacterales</taxon>
        <taxon>Syntrophobacteraceae</taxon>
        <taxon>Desulfacinum</taxon>
    </lineage>
</organism>
<dbReference type="InterPro" id="IPR006279">
    <property type="entry name" value="SoxD"/>
</dbReference>
<name>A0A1M5HH29_9BACT</name>
<sequence>MSFTITCPICGKRDLYEFRFGGEERGARPDYENLTPQNWCDYVHLRTNRPGPQREWWFHRDGCGRWFTVWRDPMTNRETASSEATR</sequence>
<accession>A0A1M5HH29</accession>
<dbReference type="Gene3D" id="3.30.2270.10">
    <property type="entry name" value="Folate-binding superfamily"/>
    <property type="match status" value="1"/>
</dbReference>
<dbReference type="Proteomes" id="UP000184076">
    <property type="component" value="Unassembled WGS sequence"/>
</dbReference>
<evidence type="ECO:0000313" key="2">
    <source>
        <dbReference type="Proteomes" id="UP000184076"/>
    </source>
</evidence>
<dbReference type="AlphaFoldDB" id="A0A1M5HH29"/>
<dbReference type="Pfam" id="PF04267">
    <property type="entry name" value="SoxD"/>
    <property type="match status" value="1"/>
</dbReference>
<dbReference type="STRING" id="1121391.SAMN02745206_03359"/>
<dbReference type="OrthoDB" id="5420070at2"/>
<keyword evidence="2" id="KW-1185">Reference proteome</keyword>
<reference evidence="2" key="1">
    <citation type="submission" date="2016-11" db="EMBL/GenBank/DDBJ databases">
        <authorList>
            <person name="Varghese N."/>
            <person name="Submissions S."/>
        </authorList>
    </citation>
    <scope>NUCLEOTIDE SEQUENCE [LARGE SCALE GENOMIC DNA]</scope>
    <source>
        <strain evidence="2">DSM 9756</strain>
    </source>
</reference>
<dbReference type="RefSeq" id="WP_073041562.1">
    <property type="nucleotide sequence ID" value="NZ_FQVB01000045.1"/>
</dbReference>
<dbReference type="GO" id="GO:0046653">
    <property type="term" value="P:tetrahydrofolate metabolic process"/>
    <property type="evidence" value="ECO:0007669"/>
    <property type="project" value="InterPro"/>
</dbReference>
<dbReference type="InterPro" id="IPR038561">
    <property type="entry name" value="SoxD_sf"/>
</dbReference>